<keyword evidence="8 12" id="KW-0443">Lipid metabolism</keyword>
<dbReference type="SMART" id="SM00155">
    <property type="entry name" value="PLDc"/>
    <property type="match status" value="2"/>
</dbReference>
<evidence type="ECO:0000256" key="5">
    <source>
        <dbReference type="ARBA" id="ARBA00022692"/>
    </source>
</evidence>
<evidence type="ECO:0000313" key="15">
    <source>
        <dbReference type="EMBL" id="VTQ92163.1"/>
    </source>
</evidence>
<comment type="similarity">
    <text evidence="12">Belongs to the phospholipase D family. Cardiolipin synthase subfamily.</text>
</comment>
<feature type="active site" evidence="12">
    <location>
        <position position="401"/>
    </location>
</feature>
<evidence type="ECO:0000256" key="6">
    <source>
        <dbReference type="ARBA" id="ARBA00022737"/>
    </source>
</evidence>
<dbReference type="InterPro" id="IPR025202">
    <property type="entry name" value="PLD-like_dom"/>
</dbReference>
<evidence type="ECO:0000256" key="13">
    <source>
        <dbReference type="NCBIfam" id="TIGR04265"/>
    </source>
</evidence>
<comment type="subcellular location">
    <subcellularLocation>
        <location evidence="1 12">Cell membrane</location>
        <topology evidence="1 12">Multi-pass membrane protein</topology>
    </subcellularLocation>
</comment>
<dbReference type="FunFam" id="3.30.870.10:FF:000014">
    <property type="entry name" value="Cardiolipin synthase"/>
    <property type="match status" value="1"/>
</dbReference>
<dbReference type="NCBIfam" id="TIGR04265">
    <property type="entry name" value="bac_cardiolipin"/>
    <property type="match status" value="1"/>
</dbReference>
<dbReference type="Gene3D" id="3.30.870.10">
    <property type="entry name" value="Endonuclease Chain A"/>
    <property type="match status" value="2"/>
</dbReference>
<gene>
    <name evidence="15" type="primary">cls2</name>
    <name evidence="15" type="ORF">NCTC503_01913</name>
</gene>
<dbReference type="PANTHER" id="PTHR21248">
    <property type="entry name" value="CARDIOLIPIN SYNTHASE"/>
    <property type="match status" value="1"/>
</dbReference>
<keyword evidence="4 12" id="KW-0808">Transferase</keyword>
<keyword evidence="3 12" id="KW-0444">Lipid biosynthesis</keyword>
<evidence type="ECO:0000256" key="11">
    <source>
        <dbReference type="ARBA" id="ARBA00023264"/>
    </source>
</evidence>
<feature type="active site" evidence="12">
    <location>
        <position position="214"/>
    </location>
</feature>
<keyword evidence="2 12" id="KW-1003">Cell membrane</keyword>
<dbReference type="InterPro" id="IPR030874">
    <property type="entry name" value="Cardiolipin_synth_Firmi"/>
</dbReference>
<feature type="active site" evidence="12">
    <location>
        <position position="212"/>
    </location>
</feature>
<evidence type="ECO:0000256" key="7">
    <source>
        <dbReference type="ARBA" id="ARBA00022989"/>
    </source>
</evidence>
<accession>A0A4U9RN55</accession>
<feature type="transmembrane region" description="Helical" evidence="12">
    <location>
        <begin position="7"/>
        <end position="27"/>
    </location>
</feature>
<dbReference type="AlphaFoldDB" id="A0A4U9RN55"/>
<keyword evidence="10 12" id="KW-0594">Phospholipid biosynthesis</keyword>
<dbReference type="HAMAP" id="MF_01916">
    <property type="entry name" value="Cardiolipin_synth_Cls"/>
    <property type="match status" value="1"/>
</dbReference>
<reference evidence="15 16" key="1">
    <citation type="submission" date="2019-05" db="EMBL/GenBank/DDBJ databases">
        <authorList>
            <consortium name="Pathogen Informatics"/>
        </authorList>
    </citation>
    <scope>NUCLEOTIDE SEQUENCE [LARGE SCALE GENOMIC DNA]</scope>
    <source>
        <strain evidence="15 16">NCTC503</strain>
    </source>
</reference>
<feature type="transmembrane region" description="Helical" evidence="12">
    <location>
        <begin position="33"/>
        <end position="54"/>
    </location>
</feature>
<evidence type="ECO:0000256" key="2">
    <source>
        <dbReference type="ARBA" id="ARBA00022475"/>
    </source>
</evidence>
<evidence type="ECO:0000256" key="12">
    <source>
        <dbReference type="HAMAP-Rule" id="MF_01916"/>
    </source>
</evidence>
<evidence type="ECO:0000256" key="1">
    <source>
        <dbReference type="ARBA" id="ARBA00004651"/>
    </source>
</evidence>
<dbReference type="CDD" id="cd09112">
    <property type="entry name" value="PLDc_CLS_2"/>
    <property type="match status" value="1"/>
</dbReference>
<evidence type="ECO:0000256" key="10">
    <source>
        <dbReference type="ARBA" id="ARBA00023209"/>
    </source>
</evidence>
<feature type="domain" description="PLD phosphodiesterase" evidence="14">
    <location>
        <begin position="207"/>
        <end position="234"/>
    </location>
</feature>
<feature type="active site" evidence="12">
    <location>
        <position position="394"/>
    </location>
</feature>
<comment type="function">
    <text evidence="12">Catalyzes the reversible phosphatidyl group transfer from one phosphatidylglycerol molecule to another to form cardiolipin (CL) (diphosphatidylglycerol) and glycerol.</text>
</comment>
<keyword evidence="5 12" id="KW-0812">Transmembrane</keyword>
<comment type="catalytic activity">
    <reaction evidence="12">
        <text>2 a 1,2-diacyl-sn-glycero-3-phospho-(1'-sn-glycerol) = a cardiolipin + glycerol</text>
        <dbReference type="Rhea" id="RHEA:31451"/>
        <dbReference type="ChEBI" id="CHEBI:17754"/>
        <dbReference type="ChEBI" id="CHEBI:62237"/>
        <dbReference type="ChEBI" id="CHEBI:64716"/>
    </reaction>
</comment>
<dbReference type="Pfam" id="PF13091">
    <property type="entry name" value="PLDc_2"/>
    <property type="match status" value="2"/>
</dbReference>
<dbReference type="Pfam" id="PF13396">
    <property type="entry name" value="PLDc_N"/>
    <property type="match status" value="1"/>
</dbReference>
<dbReference type="Proteomes" id="UP000308489">
    <property type="component" value="Chromosome 1"/>
</dbReference>
<evidence type="ECO:0000256" key="8">
    <source>
        <dbReference type="ARBA" id="ARBA00023098"/>
    </source>
</evidence>
<dbReference type="InterPro" id="IPR027379">
    <property type="entry name" value="CLS_N"/>
</dbReference>
<dbReference type="InterPro" id="IPR001736">
    <property type="entry name" value="PLipase_D/transphosphatidylase"/>
</dbReference>
<dbReference type="GO" id="GO:0008808">
    <property type="term" value="F:cardiolipin synthase activity"/>
    <property type="evidence" value="ECO:0007669"/>
    <property type="project" value="UniProtKB-UniRule"/>
</dbReference>
<keyword evidence="11 12" id="KW-1208">Phospholipid metabolism</keyword>
<dbReference type="EC" id="2.7.8.-" evidence="12 13"/>
<feature type="domain" description="PLD phosphodiesterase" evidence="14">
    <location>
        <begin position="389"/>
        <end position="416"/>
    </location>
</feature>
<dbReference type="PANTHER" id="PTHR21248:SF22">
    <property type="entry name" value="PHOSPHOLIPASE D"/>
    <property type="match status" value="1"/>
</dbReference>
<proteinExistence type="inferred from homology"/>
<keyword evidence="6" id="KW-0677">Repeat</keyword>
<evidence type="ECO:0000256" key="4">
    <source>
        <dbReference type="ARBA" id="ARBA00022679"/>
    </source>
</evidence>
<dbReference type="KEGG" id="hhw:NCTC503_01913"/>
<dbReference type="PROSITE" id="PS50035">
    <property type="entry name" value="PLD"/>
    <property type="match status" value="2"/>
</dbReference>
<dbReference type="InterPro" id="IPR022924">
    <property type="entry name" value="Cardiolipin_synthase"/>
</dbReference>
<feature type="active site" evidence="12">
    <location>
        <position position="219"/>
    </location>
</feature>
<organism evidence="15 16">
    <name type="scientific">Hathewaya histolytica</name>
    <name type="common">Clostridium histolyticum</name>
    <dbReference type="NCBI Taxonomy" id="1498"/>
    <lineage>
        <taxon>Bacteria</taxon>
        <taxon>Bacillati</taxon>
        <taxon>Bacillota</taxon>
        <taxon>Clostridia</taxon>
        <taxon>Eubacteriales</taxon>
        <taxon>Clostridiaceae</taxon>
        <taxon>Hathewaya</taxon>
    </lineage>
</organism>
<dbReference type="SUPFAM" id="SSF56024">
    <property type="entry name" value="Phospholipase D/nuclease"/>
    <property type="match status" value="2"/>
</dbReference>
<keyword evidence="9 12" id="KW-0472">Membrane</keyword>
<evidence type="ECO:0000256" key="9">
    <source>
        <dbReference type="ARBA" id="ARBA00023136"/>
    </source>
</evidence>
<feature type="active site" evidence="12">
    <location>
        <position position="396"/>
    </location>
</feature>
<keyword evidence="7 12" id="KW-1133">Transmembrane helix</keyword>
<dbReference type="GO" id="GO:0005886">
    <property type="term" value="C:plasma membrane"/>
    <property type="evidence" value="ECO:0007669"/>
    <property type="project" value="UniProtKB-SubCell"/>
</dbReference>
<dbReference type="GO" id="GO:0032049">
    <property type="term" value="P:cardiolipin biosynthetic process"/>
    <property type="evidence" value="ECO:0007669"/>
    <property type="project" value="UniProtKB-UniRule"/>
</dbReference>
<name>A0A4U9RN55_HATHI</name>
<evidence type="ECO:0000256" key="3">
    <source>
        <dbReference type="ARBA" id="ARBA00022516"/>
    </source>
</evidence>
<sequence length="476" mass="55798">MIYFNSTIYKLLLINSIIALIIIILERRRPEKTIAWLVIFLAFPPLGLICYIFMGRNWKKNKLKDDNFDFSEQLRKAYDNDITNNKHEELMNLLKHNSSSPIFYKNEIDILNNGEEKFKALKRELKNAKHHIHIEYYIFKSDNIGKEIIEILKQKAMEGVQVRVILDKVGSLKFKRKYVRELKKVGVDIVFYTYFLAPFLRFINTQINYRNHRKIVIIDGKIGFLGGINIGDEYLGQGKLGFWRDTHLMIKGDCVLALQAIFIHDFCNIKKVMKEEFKYEGYIEDYFKDFRHEGKIMQIAKSGPNSENPAIMQAIITMMSRAKKRIYITTPYFVPTESIMTALKIAALEGVNIKILFPGRYDHFHVYYASRTYLSELMEYGVEVYFYNDKSFIHSKIITVDGELATVGTANMDVRSFELNYEVNAVIYDKEITVELENYFLEDLKHSNKLSEKYFKDTSFAIKVLEAIARIFSNLL</sequence>
<dbReference type="OrthoDB" id="9762009at2"/>
<keyword evidence="16" id="KW-1185">Reference proteome</keyword>
<dbReference type="EMBL" id="LR590481">
    <property type="protein sequence ID" value="VTQ92163.1"/>
    <property type="molecule type" value="Genomic_DNA"/>
</dbReference>
<evidence type="ECO:0000313" key="16">
    <source>
        <dbReference type="Proteomes" id="UP000308489"/>
    </source>
</evidence>
<evidence type="ECO:0000259" key="14">
    <source>
        <dbReference type="PROSITE" id="PS50035"/>
    </source>
</evidence>
<feature type="transmembrane region" description="Helical" evidence="12">
    <location>
        <begin position="185"/>
        <end position="203"/>
    </location>
</feature>
<dbReference type="CDD" id="cd09110">
    <property type="entry name" value="PLDc_CLS_1"/>
    <property type="match status" value="1"/>
</dbReference>
<protein>
    <recommendedName>
        <fullName evidence="12 13">Cardiolipin synthase</fullName>
        <shortName evidence="12">CL synthase</shortName>
        <ecNumber evidence="12 13">2.7.8.-</ecNumber>
    </recommendedName>
</protein>